<dbReference type="GO" id="GO:0033292">
    <property type="term" value="P:T-tubule organization"/>
    <property type="evidence" value="ECO:0007669"/>
    <property type="project" value="TreeGrafter"/>
</dbReference>
<reference evidence="8" key="1">
    <citation type="submission" date="2023-04" db="EMBL/GenBank/DDBJ databases">
        <title>Chromosome-level genome of Chaenocephalus aceratus.</title>
        <authorList>
            <person name="Park H."/>
        </authorList>
    </citation>
    <scope>NUCLEOTIDE SEQUENCE</scope>
    <source>
        <strain evidence="8">DE</strain>
        <tissue evidence="8">Muscle</tissue>
    </source>
</reference>
<dbReference type="CDD" id="cd04037">
    <property type="entry name" value="C2E_Ferlin"/>
    <property type="match status" value="1"/>
</dbReference>
<dbReference type="InterPro" id="IPR000008">
    <property type="entry name" value="C2_dom"/>
</dbReference>
<feature type="domain" description="C2" evidence="7">
    <location>
        <begin position="307"/>
        <end position="457"/>
    </location>
</feature>
<evidence type="ECO:0000256" key="2">
    <source>
        <dbReference type="ARBA" id="ARBA00022692"/>
    </source>
</evidence>
<evidence type="ECO:0000256" key="4">
    <source>
        <dbReference type="ARBA" id="ARBA00022989"/>
    </source>
</evidence>
<evidence type="ECO:0000259" key="7">
    <source>
        <dbReference type="PROSITE" id="PS50004"/>
    </source>
</evidence>
<evidence type="ECO:0000256" key="6">
    <source>
        <dbReference type="SAM" id="MobiDB-lite"/>
    </source>
</evidence>
<dbReference type="InterPro" id="IPR037725">
    <property type="entry name" value="C2F_Ferlin"/>
</dbReference>
<sequence>SSFLHRPHALFNLYPDSLGPNADLSFQRDSERTELEKVESFGGLSDFCQTFKLQRGKTQDEGEDPSVVGEFKGMFKIYPLPDDPSTPPPPRQFRKLPPNGNEEAAAQDTNGKCDPYVKITLGKKTVNDHENYIPSTLDPVFGKMFEISCSLPLDKDLKVMLYDHDMLSKDEKIGETLIDLENRFLSRHGAACGLPQSYSLSGVNQWRHQLTPRQLLLRVCERRNLKRPIYQEDVVVFRGFRYSAADLEDKNVSKRHLGPLKERLSLHILRKLGLVPEHVESRALYSPLQPEIEQGRLMMWVDLFPKSMGPPGAPFNITPRKAKKFFLRCIIWNTSDVILDDISLSGEKMSDIYVKSWMDGHEHNKQKTDVHYRSLGGEGNFNFRFLFPFHFLPAEQLCVIDRKEHFWSLDKAETKVAPKLTVQIWDNDKFSFDDYLGHLVLDLNHMLRPAKSPEKCDLQLLQQAGGKLVSLFEQKTVRGWWPCSCVMNGERSVAGKVEMSLEIVTEQEHEERPAGVGRDEPNMNPHLEEPQRPDTSFLWFSSPFKTLKFILWRRWKCPDLHGAFKDAPKSYERREPQEEEERERSVRGTERADVQPNSEGTSKGNDSDM</sequence>
<feature type="domain" description="C2" evidence="7">
    <location>
        <begin position="73"/>
        <end position="193"/>
    </location>
</feature>
<feature type="non-terminal residue" evidence="8">
    <location>
        <position position="609"/>
    </location>
</feature>
<evidence type="ECO:0000313" key="9">
    <source>
        <dbReference type="Proteomes" id="UP001228049"/>
    </source>
</evidence>
<dbReference type="SMART" id="SM00239">
    <property type="entry name" value="C2"/>
    <property type="match status" value="2"/>
</dbReference>
<dbReference type="GO" id="GO:0031410">
    <property type="term" value="C:cytoplasmic vesicle"/>
    <property type="evidence" value="ECO:0007669"/>
    <property type="project" value="TreeGrafter"/>
</dbReference>
<keyword evidence="3" id="KW-0677">Repeat</keyword>
<keyword evidence="9" id="KW-1185">Reference proteome</keyword>
<feature type="compositionally biased region" description="Basic and acidic residues" evidence="6">
    <location>
        <begin position="566"/>
        <end position="593"/>
    </location>
</feature>
<dbReference type="Gene3D" id="2.60.40.150">
    <property type="entry name" value="C2 domain"/>
    <property type="match status" value="2"/>
</dbReference>
<dbReference type="GO" id="GO:0002281">
    <property type="term" value="P:macrophage activation involved in immune response"/>
    <property type="evidence" value="ECO:0007669"/>
    <property type="project" value="TreeGrafter"/>
</dbReference>
<dbReference type="GO" id="GO:0006906">
    <property type="term" value="P:vesicle fusion"/>
    <property type="evidence" value="ECO:0007669"/>
    <property type="project" value="TreeGrafter"/>
</dbReference>
<comment type="caution">
    <text evidence="8">The sequence shown here is derived from an EMBL/GenBank/DDBJ whole genome shotgun (WGS) entry which is preliminary data.</text>
</comment>
<dbReference type="InterPro" id="IPR055072">
    <property type="entry name" value="Ferlin_DSRM"/>
</dbReference>
<dbReference type="InterPro" id="IPR037721">
    <property type="entry name" value="Ferlin"/>
</dbReference>
<proteinExistence type="predicted"/>
<dbReference type="GO" id="GO:0050765">
    <property type="term" value="P:negative regulation of phagocytosis"/>
    <property type="evidence" value="ECO:0007669"/>
    <property type="project" value="TreeGrafter"/>
</dbReference>
<organism evidence="8 9">
    <name type="scientific">Dissostichus eleginoides</name>
    <name type="common">Patagonian toothfish</name>
    <name type="synonym">Dissostichus amissus</name>
    <dbReference type="NCBI Taxonomy" id="100907"/>
    <lineage>
        <taxon>Eukaryota</taxon>
        <taxon>Metazoa</taxon>
        <taxon>Chordata</taxon>
        <taxon>Craniata</taxon>
        <taxon>Vertebrata</taxon>
        <taxon>Euteleostomi</taxon>
        <taxon>Actinopterygii</taxon>
        <taxon>Neopterygii</taxon>
        <taxon>Teleostei</taxon>
        <taxon>Neoteleostei</taxon>
        <taxon>Acanthomorphata</taxon>
        <taxon>Eupercaria</taxon>
        <taxon>Perciformes</taxon>
        <taxon>Notothenioidei</taxon>
        <taxon>Nototheniidae</taxon>
        <taxon>Dissostichus</taxon>
    </lineage>
</organism>
<dbReference type="Proteomes" id="UP001228049">
    <property type="component" value="Unassembled WGS sequence"/>
</dbReference>
<dbReference type="PANTHER" id="PTHR12546:SF44">
    <property type="entry name" value="DYSFERLIN"/>
    <property type="match status" value="1"/>
</dbReference>
<protein>
    <submittedName>
        <fullName evidence="8">Dysferlin</fullName>
    </submittedName>
</protein>
<dbReference type="GO" id="GO:0030315">
    <property type="term" value="C:T-tubule"/>
    <property type="evidence" value="ECO:0007669"/>
    <property type="project" value="TreeGrafter"/>
</dbReference>
<evidence type="ECO:0000256" key="3">
    <source>
        <dbReference type="ARBA" id="ARBA00022737"/>
    </source>
</evidence>
<dbReference type="InterPro" id="IPR037724">
    <property type="entry name" value="C2E_Ferlin"/>
</dbReference>
<feature type="region of interest" description="Disordered" evidence="6">
    <location>
        <begin position="79"/>
        <end position="109"/>
    </location>
</feature>
<dbReference type="PROSITE" id="PS50004">
    <property type="entry name" value="C2"/>
    <property type="match status" value="2"/>
</dbReference>
<dbReference type="InterPro" id="IPR035892">
    <property type="entry name" value="C2_domain_sf"/>
</dbReference>
<dbReference type="AlphaFoldDB" id="A0AAD9BUC6"/>
<keyword evidence="2" id="KW-0812">Transmembrane</keyword>
<comment type="subcellular location">
    <subcellularLocation>
        <location evidence="1">Membrane</location>
        <topology evidence="1">Single-pass membrane protein</topology>
    </subcellularLocation>
</comment>
<dbReference type="CDD" id="cd08374">
    <property type="entry name" value="C2F_Ferlin"/>
    <property type="match status" value="1"/>
</dbReference>
<feature type="compositionally biased region" description="Polar residues" evidence="6">
    <location>
        <begin position="595"/>
        <end position="609"/>
    </location>
</feature>
<name>A0AAD9BUC6_DISEL</name>
<dbReference type="GO" id="GO:0002280">
    <property type="term" value="P:monocyte activation involved in immune response"/>
    <property type="evidence" value="ECO:0007669"/>
    <property type="project" value="TreeGrafter"/>
</dbReference>
<dbReference type="Pfam" id="PF22901">
    <property type="entry name" value="dsrm_Ferlin"/>
    <property type="match status" value="1"/>
</dbReference>
<feature type="region of interest" description="Disordered" evidence="6">
    <location>
        <begin position="566"/>
        <end position="609"/>
    </location>
</feature>
<dbReference type="EMBL" id="JASDAP010000016">
    <property type="protein sequence ID" value="KAK1890130.1"/>
    <property type="molecule type" value="Genomic_DNA"/>
</dbReference>
<evidence type="ECO:0000256" key="1">
    <source>
        <dbReference type="ARBA" id="ARBA00004167"/>
    </source>
</evidence>
<dbReference type="Pfam" id="PF16165">
    <property type="entry name" value="Ferlin_C"/>
    <property type="match status" value="1"/>
</dbReference>
<feature type="compositionally biased region" description="Pro residues" evidence="6">
    <location>
        <begin position="81"/>
        <end position="91"/>
    </location>
</feature>
<dbReference type="SUPFAM" id="SSF49562">
    <property type="entry name" value="C2 domain (Calcium/lipid-binding domain, CaLB)"/>
    <property type="match status" value="2"/>
</dbReference>
<dbReference type="Pfam" id="PF00168">
    <property type="entry name" value="C2"/>
    <property type="match status" value="3"/>
</dbReference>
<gene>
    <name evidence="8" type="ORF">KUDE01_014803</name>
</gene>
<keyword evidence="5" id="KW-0472">Membrane</keyword>
<evidence type="ECO:0000256" key="5">
    <source>
        <dbReference type="ARBA" id="ARBA00023136"/>
    </source>
</evidence>
<dbReference type="GO" id="GO:0001778">
    <property type="term" value="P:plasma membrane repair"/>
    <property type="evidence" value="ECO:0007669"/>
    <property type="project" value="TreeGrafter"/>
</dbReference>
<feature type="region of interest" description="Disordered" evidence="6">
    <location>
        <begin position="506"/>
        <end position="532"/>
    </location>
</feature>
<accession>A0AAD9BUC6</accession>
<dbReference type="InterPro" id="IPR032362">
    <property type="entry name" value="Ferlin_C"/>
</dbReference>
<dbReference type="PANTHER" id="PTHR12546">
    <property type="entry name" value="FER-1-LIKE"/>
    <property type="match status" value="1"/>
</dbReference>
<keyword evidence="4" id="KW-1133">Transmembrane helix</keyword>
<evidence type="ECO:0000313" key="8">
    <source>
        <dbReference type="EMBL" id="KAK1890130.1"/>
    </source>
</evidence>